<evidence type="ECO:0000256" key="10">
    <source>
        <dbReference type="SAM" id="MobiDB-lite"/>
    </source>
</evidence>
<reference evidence="14" key="1">
    <citation type="submission" date="2016-02" db="EMBL/GenBank/DDBJ databases">
        <title>Comparative genomics of biotechnologically important yeasts.</title>
        <authorList>
            <consortium name="DOE Joint Genome Institute"/>
            <person name="Riley R."/>
            <person name="Haridas S."/>
            <person name="Wolfe K.H."/>
            <person name="Lopes M.R."/>
            <person name="Hittinger C.T."/>
            <person name="Goker M."/>
            <person name="Salamov A."/>
            <person name="Wisecaver J."/>
            <person name="Long T.M."/>
            <person name="Aerts A.L."/>
            <person name="Barry K."/>
            <person name="Choi C."/>
            <person name="Clum A."/>
            <person name="Coughlan A.Y."/>
            <person name="Deshpande S."/>
            <person name="Douglass A.P."/>
            <person name="Hanson S.J."/>
            <person name="Klenk H.-P."/>
            <person name="Labutti K."/>
            <person name="Lapidus A."/>
            <person name="Lindquist E."/>
            <person name="Lipzen A."/>
            <person name="Meier-Kolthoff J.P."/>
            <person name="Ohm R.A."/>
            <person name="Otillar R.P."/>
            <person name="Pangilinan J."/>
            <person name="Peng Y."/>
            <person name="Rokas A."/>
            <person name="Rosa C.A."/>
            <person name="Scheuner C."/>
            <person name="Sibirny A.A."/>
            <person name="Slot J.C."/>
            <person name="Stielow J.B."/>
            <person name="Sun H."/>
            <person name="Kurtzman C.P."/>
            <person name="Blackwell M."/>
            <person name="Jeffries T.W."/>
            <person name="Grigoriev I.V."/>
        </authorList>
    </citation>
    <scope>NUCLEOTIDE SEQUENCE [LARGE SCALE GENOMIC DNA]</scope>
    <source>
        <strain evidence="14">NRRL Y-17796</strain>
    </source>
</reference>
<keyword evidence="7" id="KW-0496">Mitochondrion</keyword>
<feature type="transmembrane region" description="Helical" evidence="11">
    <location>
        <begin position="167"/>
        <end position="185"/>
    </location>
</feature>
<keyword evidence="4" id="KW-0999">Mitochondrion inner membrane</keyword>
<feature type="region of interest" description="Disordered" evidence="10">
    <location>
        <begin position="285"/>
        <end position="315"/>
    </location>
</feature>
<evidence type="ECO:0000256" key="5">
    <source>
        <dbReference type="ARBA" id="ARBA00022946"/>
    </source>
</evidence>
<keyword evidence="14" id="KW-1185">Reference proteome</keyword>
<evidence type="ECO:0000259" key="12">
    <source>
        <dbReference type="Pfam" id="PF02096"/>
    </source>
</evidence>
<feature type="transmembrane region" description="Helical" evidence="11">
    <location>
        <begin position="119"/>
        <end position="139"/>
    </location>
</feature>
<gene>
    <name evidence="13" type="ORF">CANCADRAFT_32565</name>
</gene>
<proteinExistence type="inferred from homology"/>
<dbReference type="InterPro" id="IPR001708">
    <property type="entry name" value="YidC/ALB3/OXA1/COX18"/>
</dbReference>
<dbReference type="CDD" id="cd20069">
    <property type="entry name" value="5TM_Oxa1-like"/>
    <property type="match status" value="1"/>
</dbReference>
<dbReference type="EMBL" id="KV453843">
    <property type="protein sequence ID" value="ODV89246.1"/>
    <property type="molecule type" value="Genomic_DNA"/>
</dbReference>
<evidence type="ECO:0000256" key="7">
    <source>
        <dbReference type="ARBA" id="ARBA00023128"/>
    </source>
</evidence>
<organism evidence="13 14">
    <name type="scientific">Tortispora caseinolytica NRRL Y-17796</name>
    <dbReference type="NCBI Taxonomy" id="767744"/>
    <lineage>
        <taxon>Eukaryota</taxon>
        <taxon>Fungi</taxon>
        <taxon>Dikarya</taxon>
        <taxon>Ascomycota</taxon>
        <taxon>Saccharomycotina</taxon>
        <taxon>Trigonopsidomycetes</taxon>
        <taxon>Trigonopsidales</taxon>
        <taxon>Trigonopsidaceae</taxon>
        <taxon>Tortispora</taxon>
    </lineage>
</organism>
<evidence type="ECO:0000313" key="13">
    <source>
        <dbReference type="EMBL" id="ODV89246.1"/>
    </source>
</evidence>
<sequence>MNEIIEAANASSDHIGYLQSVGLANTWWWPPDVMQHVLEMIHVYGHLPWWATIVTAAVGVRLLTLPLTIRAQNNTAKLNKVKPQQDKLAALAFAEQDPQKALQYQMEQSRLLKESGFKMSASLGPMLSAPIGIGMFFALRKMSAVPVAGFEDQGVLWFKCLYEPDPFLGMQLLSTAALLVGFRLGGETGMQNMSGTMKKMMYGLPIVSIFVMMNFDAATVLYISTTSLMSLTTSALLRNATVRKLLRMEPIIKLPPPDPNFKAPSMAERMKKSMADAEKLSRIAKELKESPENQKRATQTHASAVEAVYRRPPQK</sequence>
<evidence type="ECO:0000256" key="11">
    <source>
        <dbReference type="SAM" id="Phobius"/>
    </source>
</evidence>
<dbReference type="GO" id="GO:0032977">
    <property type="term" value="F:membrane insertase activity"/>
    <property type="evidence" value="ECO:0007669"/>
    <property type="project" value="InterPro"/>
</dbReference>
<evidence type="ECO:0000256" key="3">
    <source>
        <dbReference type="ARBA" id="ARBA00022692"/>
    </source>
</evidence>
<keyword evidence="8 11" id="KW-0472">Membrane</keyword>
<evidence type="ECO:0000256" key="2">
    <source>
        <dbReference type="ARBA" id="ARBA00009877"/>
    </source>
</evidence>
<dbReference type="AlphaFoldDB" id="A0A1E4TBV7"/>
<dbReference type="GO" id="GO:0032979">
    <property type="term" value="P:protein insertion into mitochondrial inner membrane from matrix"/>
    <property type="evidence" value="ECO:0007669"/>
    <property type="project" value="TreeGrafter"/>
</dbReference>
<comment type="subcellular location">
    <subcellularLocation>
        <location evidence="9">Membrane</location>
        <topology evidence="9">Multi-pass membrane protein</topology>
    </subcellularLocation>
    <subcellularLocation>
        <location evidence="1">Mitochondrion inner membrane</location>
        <topology evidence="1">Multi-pass membrane protein</topology>
    </subcellularLocation>
</comment>
<dbReference type="PANTHER" id="PTHR12428">
    <property type="entry name" value="OXA1"/>
    <property type="match status" value="1"/>
</dbReference>
<evidence type="ECO:0000256" key="8">
    <source>
        <dbReference type="ARBA" id="ARBA00023136"/>
    </source>
</evidence>
<dbReference type="PANTHER" id="PTHR12428:SF66">
    <property type="entry name" value="MITOCHONDRIAL INNER MEMBRANE PROTEIN OXA1L"/>
    <property type="match status" value="1"/>
</dbReference>
<dbReference type="GO" id="GO:0005743">
    <property type="term" value="C:mitochondrial inner membrane"/>
    <property type="evidence" value="ECO:0007669"/>
    <property type="project" value="UniProtKB-SubCell"/>
</dbReference>
<evidence type="ECO:0000313" key="14">
    <source>
        <dbReference type="Proteomes" id="UP000095023"/>
    </source>
</evidence>
<feature type="domain" description="Membrane insertase YidC/Oxa/ALB C-terminal" evidence="12">
    <location>
        <begin position="49"/>
        <end position="237"/>
    </location>
</feature>
<dbReference type="Pfam" id="PF02096">
    <property type="entry name" value="60KD_IMP"/>
    <property type="match status" value="1"/>
</dbReference>
<keyword evidence="6 11" id="KW-1133">Transmembrane helix</keyword>
<evidence type="ECO:0000256" key="6">
    <source>
        <dbReference type="ARBA" id="ARBA00022989"/>
    </source>
</evidence>
<dbReference type="OrthoDB" id="2148490at2759"/>
<protein>
    <recommendedName>
        <fullName evidence="12">Membrane insertase YidC/Oxa/ALB C-terminal domain-containing protein</fullName>
    </recommendedName>
</protein>
<keyword evidence="5" id="KW-0809">Transit peptide</keyword>
<feature type="compositionally biased region" description="Basic and acidic residues" evidence="10">
    <location>
        <begin position="285"/>
        <end position="295"/>
    </location>
</feature>
<feature type="transmembrane region" description="Helical" evidence="11">
    <location>
        <begin position="206"/>
        <end position="224"/>
    </location>
</feature>
<evidence type="ECO:0000256" key="1">
    <source>
        <dbReference type="ARBA" id="ARBA00004448"/>
    </source>
</evidence>
<accession>A0A1E4TBV7</accession>
<keyword evidence="3 9" id="KW-0812">Transmembrane</keyword>
<feature type="transmembrane region" description="Helical" evidence="11">
    <location>
        <begin position="47"/>
        <end position="69"/>
    </location>
</feature>
<evidence type="ECO:0000256" key="9">
    <source>
        <dbReference type="RuleBase" id="RU003945"/>
    </source>
</evidence>
<name>A0A1E4TBV7_9ASCO</name>
<dbReference type="InterPro" id="IPR028055">
    <property type="entry name" value="YidC/Oxa/ALB_C"/>
</dbReference>
<evidence type="ECO:0000256" key="4">
    <source>
        <dbReference type="ARBA" id="ARBA00022792"/>
    </source>
</evidence>
<comment type="similarity">
    <text evidence="2 9">Belongs to the OXA1/ALB3/YidC family.</text>
</comment>
<dbReference type="Proteomes" id="UP000095023">
    <property type="component" value="Unassembled WGS sequence"/>
</dbReference>